<evidence type="ECO:0000256" key="1">
    <source>
        <dbReference type="SAM" id="Phobius"/>
    </source>
</evidence>
<gene>
    <name evidence="2" type="ORF">EDD60_1148</name>
</gene>
<evidence type="ECO:0000313" key="3">
    <source>
        <dbReference type="Proteomes" id="UP000295515"/>
    </source>
</evidence>
<feature type="transmembrane region" description="Helical" evidence="1">
    <location>
        <begin position="7"/>
        <end position="28"/>
    </location>
</feature>
<dbReference type="RefSeq" id="WP_066443898.1">
    <property type="nucleotide sequence ID" value="NZ_CAUWFI010000005.1"/>
</dbReference>
<protein>
    <submittedName>
        <fullName evidence="2">Uncharacterized protein</fullName>
    </submittedName>
</protein>
<dbReference type="EMBL" id="SMCQ01000014">
    <property type="protein sequence ID" value="TCV97842.1"/>
    <property type="molecule type" value="Genomic_DNA"/>
</dbReference>
<dbReference type="AlphaFoldDB" id="A0A4R3YZ56"/>
<proteinExistence type="predicted"/>
<feature type="transmembrane region" description="Helical" evidence="1">
    <location>
        <begin position="107"/>
        <end position="132"/>
    </location>
</feature>
<keyword evidence="1" id="KW-0472">Membrane</keyword>
<dbReference type="GeneID" id="98915746"/>
<evidence type="ECO:0000313" key="2">
    <source>
        <dbReference type="EMBL" id="TCV97842.1"/>
    </source>
</evidence>
<accession>A0A4R3YZ56</accession>
<comment type="caution">
    <text evidence="2">The sequence shown here is derived from an EMBL/GenBank/DDBJ whole genome shotgun (WGS) entry which is preliminary data.</text>
</comment>
<feature type="transmembrane region" description="Helical" evidence="1">
    <location>
        <begin position="34"/>
        <end position="55"/>
    </location>
</feature>
<organism evidence="2 3">
    <name type="scientific">Longibaculum muris</name>
    <dbReference type="NCBI Taxonomy" id="1796628"/>
    <lineage>
        <taxon>Bacteria</taxon>
        <taxon>Bacillati</taxon>
        <taxon>Bacillota</taxon>
        <taxon>Erysipelotrichia</taxon>
        <taxon>Erysipelotrichales</taxon>
        <taxon>Coprobacillaceae</taxon>
        <taxon>Longibaculum</taxon>
    </lineage>
</organism>
<name>A0A4R3YZ56_9FIRM</name>
<dbReference type="Proteomes" id="UP000295515">
    <property type="component" value="Unassembled WGS sequence"/>
</dbReference>
<sequence>MKVQKKNLLILAGIVWSIAGFNILKIGIEAYVSYVSLLNLVLSLVIYIIFMKFVFSKMVNKHTKRIVSYEEELQLFIKFFDQQAFCIMAFMMSVGVSLRVFHLVPEIFIAVFYSGLGGALLCAGILFFISFYQNIKEEV</sequence>
<keyword evidence="3" id="KW-1185">Reference proteome</keyword>
<keyword evidence="1" id="KW-0812">Transmembrane</keyword>
<feature type="transmembrane region" description="Helical" evidence="1">
    <location>
        <begin position="84"/>
        <end position="101"/>
    </location>
</feature>
<reference evidence="2 3" key="1">
    <citation type="submission" date="2019-03" db="EMBL/GenBank/DDBJ databases">
        <title>Genomic Encyclopedia of Type Strains, Phase IV (KMG-IV): sequencing the most valuable type-strain genomes for metagenomic binning, comparative biology and taxonomic classification.</title>
        <authorList>
            <person name="Goeker M."/>
        </authorList>
    </citation>
    <scope>NUCLEOTIDE SEQUENCE [LARGE SCALE GENOMIC DNA]</scope>
    <source>
        <strain evidence="2 3">DSM 29487</strain>
    </source>
</reference>
<keyword evidence="1" id="KW-1133">Transmembrane helix</keyword>